<protein>
    <submittedName>
        <fullName evidence="1">Hemicentin-1-like</fullName>
    </submittedName>
</protein>
<sequence>MKERIRRHSIEALASSNGQTVKKLTFLREYHTSTVIAEVVVPGNGNVLDTAMTNTTAIAMRTSTAMMKPLDIQLPPTLPMTFATENATTISAQSGSTALLPCVVHNLGDGVSTLVYSGLLWFTLVYSLVKVSRFQTSLSKA</sequence>
<reference evidence="1 2" key="1">
    <citation type="journal article" date="2024" name="Ann. Entomol. Soc. Am.">
        <title>Genomic analyses of the southern and eastern yellowjacket wasps (Hymenoptera: Vespidae) reveal evolutionary signatures of social life.</title>
        <authorList>
            <person name="Catto M.A."/>
            <person name="Caine P.B."/>
            <person name="Orr S.E."/>
            <person name="Hunt B.G."/>
            <person name="Goodisman M.A.D."/>
        </authorList>
    </citation>
    <scope>NUCLEOTIDE SEQUENCE [LARGE SCALE GENOMIC DNA]</scope>
    <source>
        <strain evidence="1">232</strain>
        <tissue evidence="1">Head and thorax</tissue>
    </source>
</reference>
<dbReference type="AlphaFoldDB" id="A0ABD2CB24"/>
<dbReference type="Proteomes" id="UP001607303">
    <property type="component" value="Unassembled WGS sequence"/>
</dbReference>
<organism evidence="1 2">
    <name type="scientific">Vespula maculifrons</name>
    <name type="common">Eastern yellow jacket</name>
    <name type="synonym">Wasp</name>
    <dbReference type="NCBI Taxonomy" id="7453"/>
    <lineage>
        <taxon>Eukaryota</taxon>
        <taxon>Metazoa</taxon>
        <taxon>Ecdysozoa</taxon>
        <taxon>Arthropoda</taxon>
        <taxon>Hexapoda</taxon>
        <taxon>Insecta</taxon>
        <taxon>Pterygota</taxon>
        <taxon>Neoptera</taxon>
        <taxon>Endopterygota</taxon>
        <taxon>Hymenoptera</taxon>
        <taxon>Apocrita</taxon>
        <taxon>Aculeata</taxon>
        <taxon>Vespoidea</taxon>
        <taxon>Vespidae</taxon>
        <taxon>Vespinae</taxon>
        <taxon>Vespula</taxon>
    </lineage>
</organism>
<accession>A0ABD2CB24</accession>
<evidence type="ECO:0000313" key="2">
    <source>
        <dbReference type="Proteomes" id="UP001607303"/>
    </source>
</evidence>
<dbReference type="EMBL" id="JAYRBN010000058">
    <property type="protein sequence ID" value="KAL2742252.1"/>
    <property type="molecule type" value="Genomic_DNA"/>
</dbReference>
<proteinExistence type="predicted"/>
<name>A0ABD2CB24_VESMC</name>
<keyword evidence="2" id="KW-1185">Reference proteome</keyword>
<comment type="caution">
    <text evidence="1">The sequence shown here is derived from an EMBL/GenBank/DDBJ whole genome shotgun (WGS) entry which is preliminary data.</text>
</comment>
<evidence type="ECO:0000313" key="1">
    <source>
        <dbReference type="EMBL" id="KAL2742252.1"/>
    </source>
</evidence>
<gene>
    <name evidence="1" type="ORF">V1477_009881</name>
</gene>